<name>A0ABT9HWX0_9GAMM</name>
<dbReference type="RefSeq" id="WP_305974271.1">
    <property type="nucleotide sequence ID" value="NZ_JAPJDZ010000007.1"/>
</dbReference>
<gene>
    <name evidence="2" type="ORF">ORJ04_05035</name>
</gene>
<keyword evidence="1" id="KW-0732">Signal</keyword>
<reference evidence="2 3" key="1">
    <citation type="submission" date="2022-11" db="EMBL/GenBank/DDBJ databases">
        <title>Viruses from the air-sea interface of a natural surface slick.</title>
        <authorList>
            <person name="Rahlff J."/>
            <person name="Holmfeldt K."/>
        </authorList>
    </citation>
    <scope>NUCLEOTIDE SEQUENCE [LARGE SCALE GENOMIC DNA]</scope>
    <source>
        <strain evidence="2 3">SMS4</strain>
    </source>
</reference>
<feature type="signal peptide" evidence="1">
    <location>
        <begin position="1"/>
        <end position="18"/>
    </location>
</feature>
<evidence type="ECO:0000313" key="2">
    <source>
        <dbReference type="EMBL" id="MDP5135315.1"/>
    </source>
</evidence>
<dbReference type="EMBL" id="JAPJDZ010000007">
    <property type="protein sequence ID" value="MDP5135315.1"/>
    <property type="molecule type" value="Genomic_DNA"/>
</dbReference>
<comment type="caution">
    <text evidence="2">The sequence shown here is derived from an EMBL/GenBank/DDBJ whole genome shotgun (WGS) entry which is preliminary data.</text>
</comment>
<keyword evidence="3" id="KW-1185">Reference proteome</keyword>
<feature type="chain" id="PRO_5046116666" evidence="1">
    <location>
        <begin position="19"/>
        <end position="167"/>
    </location>
</feature>
<sequence>MRKFLILLSLLVPFGALATIQIPDKFIADGTTHDIESTPLEDLFSHDQILLMLQRDGWCSANWRGYKAVWELSDGTLYLNSLVKNACDENPESVDPVHFFGESEFPIKATWVNSAIEVKTSEIRSVIRVLPNGDKEYVGYDYDAVVFEFSAGKLVQKLEKTIENRRY</sequence>
<dbReference type="Proteomes" id="UP001231109">
    <property type="component" value="Unassembled WGS sequence"/>
</dbReference>
<protein>
    <submittedName>
        <fullName evidence="2">Uncharacterized protein</fullName>
    </submittedName>
</protein>
<accession>A0ABT9HWX0</accession>
<proteinExistence type="predicted"/>
<evidence type="ECO:0000256" key="1">
    <source>
        <dbReference type="SAM" id="SignalP"/>
    </source>
</evidence>
<evidence type="ECO:0000313" key="3">
    <source>
        <dbReference type="Proteomes" id="UP001231109"/>
    </source>
</evidence>
<organism evidence="2 3">
    <name type="scientific">Rheinheimera baltica</name>
    <dbReference type="NCBI Taxonomy" id="67576"/>
    <lineage>
        <taxon>Bacteria</taxon>
        <taxon>Pseudomonadati</taxon>
        <taxon>Pseudomonadota</taxon>
        <taxon>Gammaproteobacteria</taxon>
        <taxon>Chromatiales</taxon>
        <taxon>Chromatiaceae</taxon>
        <taxon>Rheinheimera</taxon>
    </lineage>
</organism>